<organism evidence="3 4">
    <name type="scientific">Mycolicibacterium aurum</name>
    <name type="common">Mycobacterium aurum</name>
    <dbReference type="NCBI Taxonomy" id="1791"/>
    <lineage>
        <taxon>Bacteria</taxon>
        <taxon>Bacillati</taxon>
        <taxon>Actinomycetota</taxon>
        <taxon>Actinomycetes</taxon>
        <taxon>Mycobacteriales</taxon>
        <taxon>Mycobacteriaceae</taxon>
        <taxon>Mycolicibacterium</taxon>
    </lineage>
</organism>
<dbReference type="PROSITE" id="PS00455">
    <property type="entry name" value="AMP_BINDING"/>
    <property type="match status" value="1"/>
</dbReference>
<evidence type="ECO:0000259" key="1">
    <source>
        <dbReference type="Pfam" id="PF00501"/>
    </source>
</evidence>
<dbReference type="NCBIfam" id="NF005714">
    <property type="entry name" value="PRK07529.1"/>
    <property type="match status" value="1"/>
</dbReference>
<proteinExistence type="predicted"/>
<dbReference type="InterPro" id="IPR025110">
    <property type="entry name" value="AMP-bd_C"/>
</dbReference>
<dbReference type="InterPro" id="IPR000873">
    <property type="entry name" value="AMP-dep_synth/lig_dom"/>
</dbReference>
<dbReference type="Gene3D" id="3.40.50.12780">
    <property type="entry name" value="N-terminal domain of ligase-like"/>
    <property type="match status" value="1"/>
</dbReference>
<dbReference type="PANTHER" id="PTHR43767:SF1">
    <property type="entry name" value="NONRIBOSOMAL PEPTIDE SYNTHASE PES1 (EUROFUNG)-RELATED"/>
    <property type="match status" value="1"/>
</dbReference>
<dbReference type="EC" id="6.2.1.3" evidence="3"/>
<dbReference type="KEGG" id="mauu:NCTC10437_01547"/>
<evidence type="ECO:0000313" key="4">
    <source>
        <dbReference type="Proteomes" id="UP000279306"/>
    </source>
</evidence>
<dbReference type="Gene3D" id="3.30.300.30">
    <property type="match status" value="1"/>
</dbReference>
<dbReference type="RefSeq" id="WP_048630409.1">
    <property type="nucleotide sequence ID" value="NZ_CVQQ01000001.1"/>
</dbReference>
<dbReference type="InterPro" id="IPR020845">
    <property type="entry name" value="AMP-binding_CS"/>
</dbReference>
<feature type="domain" description="AMP-binding enzyme C-terminal" evidence="2">
    <location>
        <begin position="492"/>
        <end position="567"/>
    </location>
</feature>
<dbReference type="STRING" id="1791.GCA_001049355_00500"/>
<evidence type="ECO:0000259" key="2">
    <source>
        <dbReference type="Pfam" id="PF13193"/>
    </source>
</evidence>
<name>A0A448IJI5_MYCAU</name>
<dbReference type="InterPro" id="IPR050237">
    <property type="entry name" value="ATP-dep_AMP-bd_enzyme"/>
</dbReference>
<reference evidence="3 4" key="1">
    <citation type="submission" date="2018-12" db="EMBL/GenBank/DDBJ databases">
        <authorList>
            <consortium name="Pathogen Informatics"/>
        </authorList>
    </citation>
    <scope>NUCLEOTIDE SEQUENCE [LARGE SCALE GENOMIC DNA]</scope>
    <source>
        <strain evidence="3 4">NCTC10437</strain>
    </source>
</reference>
<accession>A0A448IJI5</accession>
<dbReference type="PANTHER" id="PTHR43767">
    <property type="entry name" value="LONG-CHAIN-FATTY-ACID--COA LIGASE"/>
    <property type="match status" value="1"/>
</dbReference>
<gene>
    <name evidence="3" type="primary">fadD_6</name>
    <name evidence="3" type="ORF">NCTC10437_01547</name>
</gene>
<dbReference type="SUPFAM" id="SSF56801">
    <property type="entry name" value="Acetyl-CoA synthetase-like"/>
    <property type="match status" value="1"/>
</dbReference>
<feature type="domain" description="AMP-dependent synthetase/ligase" evidence="1">
    <location>
        <begin position="44"/>
        <end position="434"/>
    </location>
</feature>
<dbReference type="Pfam" id="PF00501">
    <property type="entry name" value="AMP-binding"/>
    <property type="match status" value="1"/>
</dbReference>
<evidence type="ECO:0000313" key="3">
    <source>
        <dbReference type="EMBL" id="VEG52621.1"/>
    </source>
</evidence>
<dbReference type="EMBL" id="LR134356">
    <property type="protein sequence ID" value="VEG52621.1"/>
    <property type="molecule type" value="Genomic_DNA"/>
</dbReference>
<keyword evidence="3" id="KW-0436">Ligase</keyword>
<dbReference type="OrthoDB" id="9803968at2"/>
<dbReference type="Proteomes" id="UP000279306">
    <property type="component" value="Chromosome"/>
</dbReference>
<dbReference type="InterPro" id="IPR042099">
    <property type="entry name" value="ANL_N_sf"/>
</dbReference>
<protein>
    <submittedName>
        <fullName evidence="3">Acyl-CoA synthetase (AMP-forming)/AMP-acid ligase II</fullName>
        <ecNumber evidence="3">6.2.1.3</ecNumber>
    </submittedName>
</protein>
<dbReference type="AlphaFoldDB" id="A0A448IJI5"/>
<dbReference type="InterPro" id="IPR045851">
    <property type="entry name" value="AMP-bd_C_sf"/>
</dbReference>
<dbReference type="GO" id="GO:0004467">
    <property type="term" value="F:long-chain fatty acid-CoA ligase activity"/>
    <property type="evidence" value="ECO:0007669"/>
    <property type="project" value="UniProtKB-EC"/>
</dbReference>
<keyword evidence="4" id="KW-1185">Reference proteome</keyword>
<dbReference type="Pfam" id="PF13193">
    <property type="entry name" value="AMP-binding_C"/>
    <property type="match status" value="1"/>
</dbReference>
<sequence length="635" mass="66988">MTSTDQTLTALWPNYRGPQDIRTIEKTPLHERGLPATTYSALVRAAALWPDRTAITVAPGGADWDHAVARTYADLLATVHRYANVLHRFGVRRNDAVALMSPNTIELISATLAAQLAGIAAPINGSLSETQVAQLLGRSGARVLIAADPGVAPETWHTAAQLAADGRLDTILLLRPTGVSATEHTAPPNIPGVVVDYLDDLAFGESGDSFAGEPPEGTDLAALFHTGGTTGLPKLAAHTHANEVADAWMLALPLGELGEHDSIFAALPLFHVNAMIVTVLSPLLRGRHVVWAGPLGYRDPVLLQRFWDTVERHRIGAMSAVPTVYAQLARIPVNADISSLRYPIVGASPLPEAVRESFRARTGVALLEGYGMTEATCASALNFPAAPRPGSVGHRMPYQGIQVIADAAEQPWRPVPAGDTGVLTISGPTVFAGYVVGRDEHGPVLDTLGSVVDGWLNTGDLASIDDDGFIRLRGRVKDLIIRGGHNIEPGIIEDALLSHPSVVAAAAVGRPDAHSGEVPVAYVALGEGEDVNADQLRQWAAAHVSERAAAPKEVTILEAIPVTAVGKPNKLSLRCDATRVELLEALRDIADIETITTTVDDGTIVATITTDTPAAKAAAKAVVGRYSIEARVIAK</sequence>